<feature type="signal peptide" evidence="1">
    <location>
        <begin position="1"/>
        <end position="22"/>
    </location>
</feature>
<dbReference type="GO" id="GO:0008270">
    <property type="term" value="F:zinc ion binding"/>
    <property type="evidence" value="ECO:0007669"/>
    <property type="project" value="InterPro"/>
</dbReference>
<feature type="chain" id="PRO_5012504606" evidence="1">
    <location>
        <begin position="23"/>
        <end position="561"/>
    </location>
</feature>
<evidence type="ECO:0000259" key="2">
    <source>
        <dbReference type="Pfam" id="PF01433"/>
    </source>
</evidence>
<dbReference type="PANTHER" id="PTHR11533:SF174">
    <property type="entry name" value="PUROMYCIN-SENSITIVE AMINOPEPTIDASE-RELATED"/>
    <property type="match status" value="1"/>
</dbReference>
<keyword evidence="4" id="KW-1185">Reference proteome</keyword>
<name>A0A1T4ZVU3_9SPHI</name>
<dbReference type="InterPro" id="IPR027268">
    <property type="entry name" value="Peptidase_M4/M1_CTD_sf"/>
</dbReference>
<dbReference type="Pfam" id="PF01433">
    <property type="entry name" value="Peptidase_M1"/>
    <property type="match status" value="1"/>
</dbReference>
<dbReference type="SUPFAM" id="SSF55486">
    <property type="entry name" value="Metalloproteases ('zincins'), catalytic domain"/>
    <property type="match status" value="1"/>
</dbReference>
<dbReference type="SUPFAM" id="SSF63737">
    <property type="entry name" value="Leukotriene A4 hydrolase N-terminal domain"/>
    <property type="match status" value="1"/>
</dbReference>
<dbReference type="STRING" id="623280.SAMN05660226_00187"/>
<dbReference type="AlphaFoldDB" id="A0A1T4ZVU3"/>
<dbReference type="GO" id="GO:0005615">
    <property type="term" value="C:extracellular space"/>
    <property type="evidence" value="ECO:0007669"/>
    <property type="project" value="TreeGrafter"/>
</dbReference>
<dbReference type="InterPro" id="IPR042097">
    <property type="entry name" value="Aminopeptidase_N-like_N_sf"/>
</dbReference>
<dbReference type="GO" id="GO:0070006">
    <property type="term" value="F:metalloaminopeptidase activity"/>
    <property type="evidence" value="ECO:0007669"/>
    <property type="project" value="TreeGrafter"/>
</dbReference>
<feature type="domain" description="Peptidase M1 membrane alanine aminopeptidase" evidence="2">
    <location>
        <begin position="341"/>
        <end position="479"/>
    </location>
</feature>
<organism evidence="3 4">
    <name type="scientific">Parapedobacter luteus</name>
    <dbReference type="NCBI Taxonomy" id="623280"/>
    <lineage>
        <taxon>Bacteria</taxon>
        <taxon>Pseudomonadati</taxon>
        <taxon>Bacteroidota</taxon>
        <taxon>Sphingobacteriia</taxon>
        <taxon>Sphingobacteriales</taxon>
        <taxon>Sphingobacteriaceae</taxon>
        <taxon>Parapedobacter</taxon>
    </lineage>
</organism>
<sequence>MKLFNGCALAVGIIMLSLAVTAQELVSRQERFSRADTLRGSNTPERAWWDVRRYDLTIVPDFEDKYTAGTNRMTYQVVDSGTGRMQLDLKPPLKIDSVVLASDGSKRPVEYAGGDIWYVDLPLQQAGTTDRVNVYFSGNPHIAIRPPWDGGWTFSRDSLDNPWMTVCCQGLGASVWFPCKDHQSDEPDDGASLTMVVPDTLQAVGNGRLVERIDNHDGTMAYTWEVTNPINNYCMIPYIGKYASINDTYIGEKGKLDLQFWPLQLHKAQAERYFPEQAKKVLRAFEYWFGPYPFYEDSYKLVEADNTGMEHQSNIGYGNFYAFGYRGRDASGTGYGLLSDFIIVHESAHEWWGNSITTNDLADMWVHESFANYAEALYVEYHWGIGAGNDYVYGVRRGIRNDKPIVPPFGVNAQGSGDMYPKGGNMLHTIRHSMADDTLFREILRGLQREHAHQTIDGEQLIAYFCDKTGYDYRNVFAQYLTTVQIPEFRFYFEDNRLFYKWQHCIDGFNLPIALTDYGSASFKLFPTATWQSVVLTDAQKELVTVKQLEYLYYISAVEGR</sequence>
<gene>
    <name evidence="3" type="ORF">SAMN05660226_00187</name>
</gene>
<dbReference type="PANTHER" id="PTHR11533">
    <property type="entry name" value="PROTEASE M1 ZINC METALLOPROTEASE"/>
    <property type="match status" value="1"/>
</dbReference>
<dbReference type="InterPro" id="IPR050344">
    <property type="entry name" value="Peptidase_M1_aminopeptidases"/>
</dbReference>
<dbReference type="CDD" id="cd09603">
    <property type="entry name" value="M1_APN_like"/>
    <property type="match status" value="1"/>
</dbReference>
<reference evidence="3 4" key="1">
    <citation type="submission" date="2017-02" db="EMBL/GenBank/DDBJ databases">
        <authorList>
            <person name="Peterson S.W."/>
        </authorList>
    </citation>
    <scope>NUCLEOTIDE SEQUENCE [LARGE SCALE GENOMIC DNA]</scope>
    <source>
        <strain evidence="3 4">DSM 22899</strain>
    </source>
</reference>
<keyword evidence="1" id="KW-0732">Signal</keyword>
<evidence type="ECO:0000313" key="4">
    <source>
        <dbReference type="Proteomes" id="UP000190541"/>
    </source>
</evidence>
<accession>A0A1T4ZVU3</accession>
<dbReference type="EMBL" id="FUYS01000001">
    <property type="protein sequence ID" value="SKB26901.1"/>
    <property type="molecule type" value="Genomic_DNA"/>
</dbReference>
<dbReference type="Gene3D" id="2.60.40.1730">
    <property type="entry name" value="tricorn interacting facor f3 domain"/>
    <property type="match status" value="1"/>
</dbReference>
<proteinExistence type="predicted"/>
<dbReference type="Gene3D" id="1.10.390.10">
    <property type="entry name" value="Neutral Protease Domain 2"/>
    <property type="match status" value="1"/>
</dbReference>
<protein>
    <submittedName>
        <fullName evidence="3">Peptidase family M1</fullName>
    </submittedName>
</protein>
<evidence type="ECO:0000313" key="3">
    <source>
        <dbReference type="EMBL" id="SKB26901.1"/>
    </source>
</evidence>
<dbReference type="GO" id="GO:0016020">
    <property type="term" value="C:membrane"/>
    <property type="evidence" value="ECO:0007669"/>
    <property type="project" value="TreeGrafter"/>
</dbReference>
<evidence type="ECO:0000256" key="1">
    <source>
        <dbReference type="SAM" id="SignalP"/>
    </source>
</evidence>
<dbReference type="GO" id="GO:0043171">
    <property type="term" value="P:peptide catabolic process"/>
    <property type="evidence" value="ECO:0007669"/>
    <property type="project" value="TreeGrafter"/>
</dbReference>
<dbReference type="OrthoDB" id="100605at2"/>
<dbReference type="Proteomes" id="UP000190541">
    <property type="component" value="Unassembled WGS sequence"/>
</dbReference>
<dbReference type="InterPro" id="IPR014782">
    <property type="entry name" value="Peptidase_M1_dom"/>
</dbReference>
<dbReference type="RefSeq" id="WP_079714923.1">
    <property type="nucleotide sequence ID" value="NZ_FUYS01000001.1"/>
</dbReference>
<dbReference type="GO" id="GO:0005737">
    <property type="term" value="C:cytoplasm"/>
    <property type="evidence" value="ECO:0007669"/>
    <property type="project" value="TreeGrafter"/>
</dbReference>
<dbReference type="GO" id="GO:0042277">
    <property type="term" value="F:peptide binding"/>
    <property type="evidence" value="ECO:0007669"/>
    <property type="project" value="TreeGrafter"/>
</dbReference>